<keyword evidence="2" id="KW-1133">Transmembrane helix</keyword>
<organism evidence="3 4">
    <name type="scientific">Coccomyxa subellipsoidea</name>
    <dbReference type="NCBI Taxonomy" id="248742"/>
    <lineage>
        <taxon>Eukaryota</taxon>
        <taxon>Viridiplantae</taxon>
        <taxon>Chlorophyta</taxon>
        <taxon>core chlorophytes</taxon>
        <taxon>Trebouxiophyceae</taxon>
        <taxon>Trebouxiophyceae incertae sedis</taxon>
        <taxon>Coccomyxaceae</taxon>
        <taxon>Coccomyxa</taxon>
    </lineage>
</organism>
<feature type="region of interest" description="Disordered" evidence="1">
    <location>
        <begin position="244"/>
        <end position="336"/>
    </location>
</feature>
<name>A0ABR2YZI2_9CHLO</name>
<feature type="compositionally biased region" description="Polar residues" evidence="1">
    <location>
        <begin position="298"/>
        <end position="329"/>
    </location>
</feature>
<evidence type="ECO:0008006" key="5">
    <source>
        <dbReference type="Google" id="ProtNLM"/>
    </source>
</evidence>
<feature type="region of interest" description="Disordered" evidence="1">
    <location>
        <begin position="371"/>
        <end position="408"/>
    </location>
</feature>
<feature type="compositionally biased region" description="Low complexity" evidence="1">
    <location>
        <begin position="155"/>
        <end position="173"/>
    </location>
</feature>
<evidence type="ECO:0000256" key="2">
    <source>
        <dbReference type="SAM" id="Phobius"/>
    </source>
</evidence>
<evidence type="ECO:0000313" key="4">
    <source>
        <dbReference type="Proteomes" id="UP001491310"/>
    </source>
</evidence>
<feature type="compositionally biased region" description="Pro residues" evidence="1">
    <location>
        <begin position="251"/>
        <end position="265"/>
    </location>
</feature>
<evidence type="ECO:0000256" key="1">
    <source>
        <dbReference type="SAM" id="MobiDB-lite"/>
    </source>
</evidence>
<feature type="transmembrane region" description="Helical" evidence="2">
    <location>
        <begin position="211"/>
        <end position="237"/>
    </location>
</feature>
<comment type="caution">
    <text evidence="3">The sequence shown here is derived from an EMBL/GenBank/DDBJ whole genome shotgun (WGS) entry which is preliminary data.</text>
</comment>
<accession>A0ABR2YZI2</accession>
<proteinExistence type="predicted"/>
<sequence>MIRTRERHGAPLLIVCIVACAAFTGTNGRRASPSPSLLSLLPAIMEVLNKENQSGSSGRSLNISVSAMGPNAPSNGDPGVSGNLANTKVEAGPRSVDVQVTVDPVINIHGNGALQQQPGSGPQLAFLPPKPPGLPANSTVPLQVADALLAAFSSPPTSLTQQTQAAPTAAGPQLTKAGASPTLPSTSGSFSLANPQARSASTDRNSGHYPFNWAVVIAAISSTATFMLLIVLLLAFASGFLPHRRRRSVPSSPPTKTPLSPPQTPVTPAAANKRKSSGKGVGLLGHRLSSWPRPRKNAPSTPNSSMAPESSCTSPVSIASSASHTPNSETRSKVVGSATASPMWRFLSQHSGSEAPISGPVPMCSPFANTAVSPAPRSPQKLRVSFSGDEPPAANASAEPIHSRSGDSNCPLPIVSPFANQSAPGLDELIASGGRGIKARTNTVLPAFSRVCTGLSDGRTSGSPSSGTNSLETHKRLSMIIQQAL</sequence>
<feature type="region of interest" description="Disordered" evidence="1">
    <location>
        <begin position="155"/>
        <end position="205"/>
    </location>
</feature>
<protein>
    <recommendedName>
        <fullName evidence="5">Transmembrane protein</fullName>
    </recommendedName>
</protein>
<gene>
    <name evidence="3" type="ORF">WJX75_002364</name>
</gene>
<evidence type="ECO:0000313" key="3">
    <source>
        <dbReference type="EMBL" id="KAK9917253.1"/>
    </source>
</evidence>
<keyword evidence="2" id="KW-0812">Transmembrane</keyword>
<keyword evidence="2" id="KW-0472">Membrane</keyword>
<keyword evidence="4" id="KW-1185">Reference proteome</keyword>
<dbReference type="Proteomes" id="UP001491310">
    <property type="component" value="Unassembled WGS sequence"/>
</dbReference>
<feature type="compositionally biased region" description="Polar residues" evidence="1">
    <location>
        <begin position="182"/>
        <end position="204"/>
    </location>
</feature>
<reference evidence="3 4" key="1">
    <citation type="journal article" date="2024" name="Nat. Commun.">
        <title>Phylogenomics reveals the evolutionary origins of lichenization in chlorophyte algae.</title>
        <authorList>
            <person name="Puginier C."/>
            <person name="Libourel C."/>
            <person name="Otte J."/>
            <person name="Skaloud P."/>
            <person name="Haon M."/>
            <person name="Grisel S."/>
            <person name="Petersen M."/>
            <person name="Berrin J.G."/>
            <person name="Delaux P.M."/>
            <person name="Dal Grande F."/>
            <person name="Keller J."/>
        </authorList>
    </citation>
    <scope>NUCLEOTIDE SEQUENCE [LARGE SCALE GENOMIC DNA]</scope>
    <source>
        <strain evidence="3 4">SAG 216-7</strain>
    </source>
</reference>
<dbReference type="EMBL" id="JALJOT010000002">
    <property type="protein sequence ID" value="KAK9917253.1"/>
    <property type="molecule type" value="Genomic_DNA"/>
</dbReference>